<dbReference type="EMBL" id="JAJFAZ020000001">
    <property type="protein sequence ID" value="KAI5354889.1"/>
    <property type="molecule type" value="Genomic_DNA"/>
</dbReference>
<dbReference type="InterPro" id="IPR050410">
    <property type="entry name" value="CCR4/nocturin_mRNA_transcr"/>
</dbReference>
<reference evidence="3" key="2">
    <citation type="journal article" date="2020" name="Plant J.">
        <title>Transposons played a major role in the diversification between the closely related almond and peach genomes: results from the almond genome sequence.</title>
        <authorList>
            <person name="Alioto T."/>
            <person name="Alexiou K.G."/>
            <person name="Bardil A."/>
            <person name="Barteri F."/>
            <person name="Castanera R."/>
            <person name="Cruz F."/>
            <person name="Dhingra A."/>
            <person name="Duval H."/>
            <person name="Fernandez I Marti A."/>
            <person name="Frias L."/>
            <person name="Galan B."/>
            <person name="Garcia J.L."/>
            <person name="Howad W."/>
            <person name="Gomez-Garrido J."/>
            <person name="Gut M."/>
            <person name="Julca I."/>
            <person name="Morata J."/>
            <person name="Puigdomenech P."/>
            <person name="Ribeca P."/>
            <person name="Rubio Cabetas M.J."/>
            <person name="Vlasova A."/>
            <person name="Wirthensohn M."/>
            <person name="Garcia-Mas J."/>
            <person name="Gabaldon T."/>
            <person name="Casacuberta J.M."/>
            <person name="Arus P."/>
        </authorList>
    </citation>
    <scope>NUCLEOTIDE SEQUENCE [LARGE SCALE GENOMIC DNA]</scope>
    <source>
        <strain evidence="3">cv. Texas</strain>
    </source>
</reference>
<dbReference type="AlphaFoldDB" id="A0A5E4EHZ5"/>
<gene>
    <name evidence="2" type="ORF">ALMOND_2B000435</name>
    <name evidence="1" type="ORF">L3X38_007784</name>
</gene>
<dbReference type="EMBL" id="CABIKO010000012">
    <property type="protein sequence ID" value="VVA15072.1"/>
    <property type="molecule type" value="Genomic_DNA"/>
</dbReference>
<reference evidence="1 4" key="3">
    <citation type="journal article" date="2022" name="G3 (Bethesda)">
        <title>Whole-genome sequence and methylome profiling of the almond [Prunus dulcis (Mill.) D.A. Webb] cultivar 'Nonpareil'.</title>
        <authorList>
            <person name="D'Amico-Willman K.M."/>
            <person name="Ouma W.Z."/>
            <person name="Meulia T."/>
            <person name="Sideli G.M."/>
            <person name="Gradziel T.M."/>
            <person name="Fresnedo-Ramirez J."/>
        </authorList>
    </citation>
    <scope>NUCLEOTIDE SEQUENCE [LARGE SCALE GENOMIC DNA]</scope>
    <source>
        <strain evidence="1">Clone GOH B32 T37-40</strain>
    </source>
</reference>
<accession>A0A5E4EHZ5</accession>
<evidence type="ECO:0000313" key="2">
    <source>
        <dbReference type="EMBL" id="VVA15072.1"/>
    </source>
</evidence>
<dbReference type="Gramene" id="VVA15072">
    <property type="protein sequence ID" value="VVA15072"/>
    <property type="gene ID" value="Prudul26B000435"/>
</dbReference>
<reference evidence="2" key="1">
    <citation type="submission" date="2019-07" db="EMBL/GenBank/DDBJ databases">
        <authorList>
            <person name="Alioto T."/>
            <person name="Alioto T."/>
            <person name="Gomez Garrido J."/>
        </authorList>
    </citation>
    <scope>NUCLEOTIDE SEQUENCE</scope>
</reference>
<dbReference type="PANTHER" id="PTHR12121:SF85">
    <property type="entry name" value="CARBON CATABOLITE REPRESSOR PROTEIN 4 HOMOLOG 6"/>
    <property type="match status" value="1"/>
</dbReference>
<dbReference type="Proteomes" id="UP000327085">
    <property type="component" value="Chromosome 1"/>
</dbReference>
<dbReference type="SUPFAM" id="SSF56219">
    <property type="entry name" value="DNase I-like"/>
    <property type="match status" value="1"/>
</dbReference>
<dbReference type="InterPro" id="IPR036691">
    <property type="entry name" value="Endo/exonu/phosph_ase_sf"/>
</dbReference>
<evidence type="ECO:0000313" key="1">
    <source>
        <dbReference type="EMBL" id="KAI5354889.1"/>
    </source>
</evidence>
<dbReference type="InParanoid" id="A0A5E4EHZ5"/>
<dbReference type="GO" id="GO:0000175">
    <property type="term" value="F:3'-5'-RNA exonuclease activity"/>
    <property type="evidence" value="ECO:0007669"/>
    <property type="project" value="TreeGrafter"/>
</dbReference>
<name>A0A5E4EHZ5_PRUDU</name>
<evidence type="ECO:0000313" key="4">
    <source>
        <dbReference type="Proteomes" id="UP001054821"/>
    </source>
</evidence>
<proteinExistence type="predicted"/>
<sequence>MEKIFAVLYIVATYNLCYKVTRLATEPRFLGQRTEHFRSDFHSSSTEVLIKLSFVTFTCFTILNGEIKLGQVRVLLDRAHAISKIWNDAPIVLCGDFNCTPKSPLYDFISEQKKWGSDHIALASELAFMNSFDQS</sequence>
<dbReference type="PANTHER" id="PTHR12121">
    <property type="entry name" value="CARBON CATABOLITE REPRESSOR PROTEIN 4"/>
    <property type="match status" value="1"/>
</dbReference>
<evidence type="ECO:0000313" key="3">
    <source>
        <dbReference type="Proteomes" id="UP000327085"/>
    </source>
</evidence>
<dbReference type="Proteomes" id="UP001054821">
    <property type="component" value="Chromosome 1"/>
</dbReference>
<protein>
    <submittedName>
        <fullName evidence="2">PREDICTED: carbon catabolite repressor</fullName>
    </submittedName>
</protein>
<organism evidence="2 3">
    <name type="scientific">Prunus dulcis</name>
    <name type="common">Almond</name>
    <name type="synonym">Amygdalus dulcis</name>
    <dbReference type="NCBI Taxonomy" id="3755"/>
    <lineage>
        <taxon>Eukaryota</taxon>
        <taxon>Viridiplantae</taxon>
        <taxon>Streptophyta</taxon>
        <taxon>Embryophyta</taxon>
        <taxon>Tracheophyta</taxon>
        <taxon>Spermatophyta</taxon>
        <taxon>Magnoliopsida</taxon>
        <taxon>eudicotyledons</taxon>
        <taxon>Gunneridae</taxon>
        <taxon>Pentapetalae</taxon>
        <taxon>rosids</taxon>
        <taxon>fabids</taxon>
        <taxon>Rosales</taxon>
        <taxon>Rosaceae</taxon>
        <taxon>Amygdaloideae</taxon>
        <taxon>Amygdaleae</taxon>
        <taxon>Prunus</taxon>
    </lineage>
</organism>
<dbReference type="Gene3D" id="3.60.10.10">
    <property type="entry name" value="Endonuclease/exonuclease/phosphatase"/>
    <property type="match status" value="1"/>
</dbReference>
<keyword evidence="4" id="KW-1185">Reference proteome</keyword>